<dbReference type="InterPro" id="IPR011249">
    <property type="entry name" value="Metalloenz_LuxS/M16"/>
</dbReference>
<dbReference type="InterPro" id="IPR050626">
    <property type="entry name" value="Peptidase_M16"/>
</dbReference>
<dbReference type="OrthoDB" id="9811314at2"/>
<evidence type="ECO:0000256" key="1">
    <source>
        <dbReference type="ARBA" id="ARBA00007261"/>
    </source>
</evidence>
<dbReference type="KEGG" id="phe:Phep_0056"/>
<dbReference type="STRING" id="485917.Phep_0056"/>
<feature type="signal peptide" evidence="6">
    <location>
        <begin position="1"/>
        <end position="20"/>
    </location>
</feature>
<dbReference type="GO" id="GO:0006508">
    <property type="term" value="P:proteolysis"/>
    <property type="evidence" value="ECO:0007669"/>
    <property type="project" value="UniProtKB-KW"/>
</dbReference>
<proteinExistence type="inferred from homology"/>
<dbReference type="HOGENOM" id="CLU_008156_0_0_10"/>
<gene>
    <name evidence="9" type="ordered locus">Phep_0056</name>
</gene>
<keyword evidence="3" id="KW-0378">Hydrolase</keyword>
<feature type="domain" description="Peptidase M16 C-terminal" evidence="8">
    <location>
        <begin position="212"/>
        <end position="393"/>
    </location>
</feature>
<reference evidence="9 10" key="1">
    <citation type="journal article" date="2009" name="Stand. Genomic Sci.">
        <title>Complete genome sequence of Pedobacter heparinus type strain (HIM 762-3).</title>
        <authorList>
            <person name="Han C."/>
            <person name="Spring S."/>
            <person name="Lapidus A."/>
            <person name="Del Rio T.G."/>
            <person name="Tice H."/>
            <person name="Copeland A."/>
            <person name="Cheng J.F."/>
            <person name="Lucas S."/>
            <person name="Chen F."/>
            <person name="Nolan M."/>
            <person name="Bruce D."/>
            <person name="Goodwin L."/>
            <person name="Pitluck S."/>
            <person name="Ivanova N."/>
            <person name="Mavromatis K."/>
            <person name="Mikhailova N."/>
            <person name="Pati A."/>
            <person name="Chen A."/>
            <person name="Palaniappan K."/>
            <person name="Land M."/>
            <person name="Hauser L."/>
            <person name="Chang Y.J."/>
            <person name="Jeffries C.C."/>
            <person name="Saunders E."/>
            <person name="Chertkov O."/>
            <person name="Brettin T."/>
            <person name="Goker M."/>
            <person name="Rohde M."/>
            <person name="Bristow J."/>
            <person name="Eisen J.A."/>
            <person name="Markowitz V."/>
            <person name="Hugenholtz P."/>
            <person name="Kyrpides N.C."/>
            <person name="Klenk H.P."/>
            <person name="Detter J.C."/>
        </authorList>
    </citation>
    <scope>NUCLEOTIDE SEQUENCE [LARGE SCALE GENOMIC DNA]</scope>
    <source>
        <strain evidence="10">ATCC 13125 / DSM 2366 / CIP 104194 / JCM 7457 / NBRC 12017 / NCIMB 9290 / NRRL B-14731 / HIM 762-3</strain>
    </source>
</reference>
<keyword evidence="5" id="KW-0482">Metalloprotease</keyword>
<dbReference type="PANTHER" id="PTHR43690">
    <property type="entry name" value="NARDILYSIN"/>
    <property type="match status" value="1"/>
</dbReference>
<evidence type="ECO:0000256" key="6">
    <source>
        <dbReference type="SAM" id="SignalP"/>
    </source>
</evidence>
<dbReference type="RefSeq" id="WP_012780235.1">
    <property type="nucleotide sequence ID" value="NC_013061.1"/>
</dbReference>
<evidence type="ECO:0000256" key="3">
    <source>
        <dbReference type="ARBA" id="ARBA00022801"/>
    </source>
</evidence>
<dbReference type="SUPFAM" id="SSF63411">
    <property type="entry name" value="LuxS/MPP-like metallohydrolase"/>
    <property type="match status" value="4"/>
</dbReference>
<evidence type="ECO:0000256" key="2">
    <source>
        <dbReference type="ARBA" id="ARBA00022670"/>
    </source>
</evidence>
<evidence type="ECO:0000256" key="4">
    <source>
        <dbReference type="ARBA" id="ARBA00022833"/>
    </source>
</evidence>
<keyword evidence="6" id="KW-0732">Signal</keyword>
<dbReference type="EMBL" id="CP001681">
    <property type="protein sequence ID" value="ACU02282.1"/>
    <property type="molecule type" value="Genomic_DNA"/>
</dbReference>
<dbReference type="AlphaFoldDB" id="C6XXM8"/>
<dbReference type="GO" id="GO:0008237">
    <property type="term" value="F:metallopeptidase activity"/>
    <property type="evidence" value="ECO:0007669"/>
    <property type="project" value="UniProtKB-KW"/>
</dbReference>
<keyword evidence="4" id="KW-0862">Zinc</keyword>
<evidence type="ECO:0000256" key="5">
    <source>
        <dbReference type="ARBA" id="ARBA00023049"/>
    </source>
</evidence>
<sequence length="938" mass="105200">MKNHFLFFTVMLLYAVPLMAQHTTKTTAKAGLLPVDTAVKIGKLPNGLTYYIRKNSEPAKRAVLYLVTHVGSLMEDDDQLGLAHFTEHMAFNGTRDFPKNELVNYLQKAGVKFGADVNASTSFNETIYKLPLPTDSMAVFKKSFSMMANWAGLVTFEEGAINRERGIILEEERSRGKNVAERIQKQVIPALLNNSRYASRMPIGKDELLKTFKPDVIKRFYKDWYRPDLQAVIAVGDFDPKLVERLIRENFSTLKNPMHSRKRINYSIPPDKGTQIKIITDPEQTSTRMQIIVRHQGKAVRTSADLIESLSRSLLNRMLGSRVAELRQQANAPLLIGSIGYGRFLADIDAFTIAVTAKPGQLEQAAKKILAVNEQARQFGFTQAELESAKKSLFNTIERQWKERDKNSSAAYVTEYLNHFTKGEAIPGIDYEYHFLKNNLAKIKLEQLDKLIRALNSTENRVIIIEAPEKDKALLPDQKKLLSWISDSGRNLQPYRSEAVPSKLLDNLPEGGVISAAKTNVGTGVSELILGNGARVILKPTRFKNDQIIINGYSYGGTSIAADSIYHSAALAALLVNRSGLGKLTRAQLNKMLSGRSVNLSASISDFTEGLSGSASPAELETALQLIYLYFTQPRKDPEAWLAIISQQEASMANRSASPNLVFQDTVTAVLNSYNPRKTAGNLDGTSIDQAYRFYQDRFADASDFTFILVGAIDTAKAIPLIKKYLGNLPAIHRKEHYKDAGFGTPRGQVSKTVYKGIEAKSRVQLVYSGTYTYNDLNNIQLEALKEMINYRILNRLRAKESGVYTPSVNVGYGNIPVQRYSITISFNCAPENVQHLIEASKEEVERLKREGPEPAEIQKFMAAQLRMRETQVESNTWWVYYLRNQYMNRDKPETEPSYNKLLGEVSPESVRTAARQYAGGENLAEFILMPEKKGPRH</sequence>
<dbReference type="InterPro" id="IPR011765">
    <property type="entry name" value="Pept_M16_N"/>
</dbReference>
<feature type="domain" description="Peptidase M16 N-terminal" evidence="7">
    <location>
        <begin position="54"/>
        <end position="194"/>
    </location>
</feature>
<feature type="chain" id="PRO_5002974395" evidence="6">
    <location>
        <begin position="21"/>
        <end position="938"/>
    </location>
</feature>
<dbReference type="InterPro" id="IPR007863">
    <property type="entry name" value="Peptidase_M16_C"/>
</dbReference>
<feature type="domain" description="Peptidase M16 C-terminal" evidence="8">
    <location>
        <begin position="688"/>
        <end position="860"/>
    </location>
</feature>
<keyword evidence="2" id="KW-0645">Protease</keyword>
<comment type="similarity">
    <text evidence="1">Belongs to the peptidase M16 family.</text>
</comment>
<dbReference type="Pfam" id="PF05193">
    <property type="entry name" value="Peptidase_M16_C"/>
    <property type="match status" value="2"/>
</dbReference>
<protein>
    <submittedName>
        <fullName evidence="9">Peptidase M16 domain protein</fullName>
    </submittedName>
</protein>
<dbReference type="Pfam" id="PF00675">
    <property type="entry name" value="Peptidase_M16"/>
    <property type="match status" value="1"/>
</dbReference>
<dbReference type="PANTHER" id="PTHR43690:SF34">
    <property type="entry name" value="ZINC PROTEASE PQQL-LIKE"/>
    <property type="match status" value="1"/>
</dbReference>
<evidence type="ECO:0000259" key="8">
    <source>
        <dbReference type="Pfam" id="PF05193"/>
    </source>
</evidence>
<name>C6XXM8_PEDHD</name>
<organism evidence="9 10">
    <name type="scientific">Pedobacter heparinus (strain ATCC 13125 / DSM 2366 / CIP 104194 / JCM 7457 / NBRC 12017 / NCIMB 9290 / NRRL B-14731 / HIM 762-3)</name>
    <dbReference type="NCBI Taxonomy" id="485917"/>
    <lineage>
        <taxon>Bacteria</taxon>
        <taxon>Pseudomonadati</taxon>
        <taxon>Bacteroidota</taxon>
        <taxon>Sphingobacteriia</taxon>
        <taxon>Sphingobacteriales</taxon>
        <taxon>Sphingobacteriaceae</taxon>
        <taxon>Pedobacter</taxon>
    </lineage>
</organism>
<dbReference type="Gene3D" id="3.30.830.10">
    <property type="entry name" value="Metalloenzyme, LuxS/M16 peptidase-like"/>
    <property type="match status" value="4"/>
</dbReference>
<dbReference type="Proteomes" id="UP000000852">
    <property type="component" value="Chromosome"/>
</dbReference>
<dbReference type="GO" id="GO:0046872">
    <property type="term" value="F:metal ion binding"/>
    <property type="evidence" value="ECO:0007669"/>
    <property type="project" value="InterPro"/>
</dbReference>
<keyword evidence="10" id="KW-1185">Reference proteome</keyword>
<evidence type="ECO:0000259" key="7">
    <source>
        <dbReference type="Pfam" id="PF00675"/>
    </source>
</evidence>
<evidence type="ECO:0000313" key="9">
    <source>
        <dbReference type="EMBL" id="ACU02282.1"/>
    </source>
</evidence>
<accession>C6XXM8</accession>
<evidence type="ECO:0000313" key="10">
    <source>
        <dbReference type="Proteomes" id="UP000000852"/>
    </source>
</evidence>
<dbReference type="eggNOG" id="COG0612">
    <property type="taxonomic scope" value="Bacteria"/>
</dbReference>